<keyword evidence="8" id="KW-1185">Reference proteome</keyword>
<dbReference type="InterPro" id="IPR001288">
    <property type="entry name" value="Translation_initiation_fac_3"/>
</dbReference>
<comment type="similarity">
    <text evidence="1">Belongs to the IF-3 family.</text>
</comment>
<gene>
    <name evidence="7" type="primary">infC</name>
    <name evidence="7" type="ORF">IDH44_06270</name>
</gene>
<evidence type="ECO:0000256" key="1">
    <source>
        <dbReference type="ARBA" id="ARBA00005439"/>
    </source>
</evidence>
<dbReference type="SUPFAM" id="SSF55200">
    <property type="entry name" value="Translation initiation factor IF3, C-terminal domain"/>
    <property type="match status" value="1"/>
</dbReference>
<comment type="caution">
    <text evidence="7">The sequence shown here is derived from an EMBL/GenBank/DDBJ whole genome shotgun (WGS) entry which is preliminary data.</text>
</comment>
<evidence type="ECO:0000256" key="4">
    <source>
        <dbReference type="NCBIfam" id="TIGR00168"/>
    </source>
</evidence>
<dbReference type="Gene3D" id="3.30.110.10">
    <property type="entry name" value="Translation initiation factor 3 (IF-3), C-terminal domain"/>
    <property type="match status" value="1"/>
</dbReference>
<dbReference type="GO" id="GO:0016020">
    <property type="term" value="C:membrane"/>
    <property type="evidence" value="ECO:0007669"/>
    <property type="project" value="TreeGrafter"/>
</dbReference>
<dbReference type="AlphaFoldDB" id="A0A927BS77"/>
<dbReference type="EMBL" id="JACXIZ010000012">
    <property type="protein sequence ID" value="MBD2844790.1"/>
    <property type="molecule type" value="Genomic_DNA"/>
</dbReference>
<proteinExistence type="inferred from homology"/>
<evidence type="ECO:0000256" key="3">
    <source>
        <dbReference type="ARBA" id="ARBA00022917"/>
    </source>
</evidence>
<evidence type="ECO:0000313" key="7">
    <source>
        <dbReference type="EMBL" id="MBD2844790.1"/>
    </source>
</evidence>
<dbReference type="GO" id="GO:0032790">
    <property type="term" value="P:ribosome disassembly"/>
    <property type="evidence" value="ECO:0007669"/>
    <property type="project" value="TreeGrafter"/>
</dbReference>
<dbReference type="GO" id="GO:0005829">
    <property type="term" value="C:cytosol"/>
    <property type="evidence" value="ECO:0007669"/>
    <property type="project" value="TreeGrafter"/>
</dbReference>
<dbReference type="GO" id="GO:0043022">
    <property type="term" value="F:ribosome binding"/>
    <property type="evidence" value="ECO:0007669"/>
    <property type="project" value="TreeGrafter"/>
</dbReference>
<feature type="domain" description="Translation initiation factor 3 N-terminal" evidence="6">
    <location>
        <begin position="4"/>
        <end position="72"/>
    </location>
</feature>
<evidence type="ECO:0000259" key="5">
    <source>
        <dbReference type="Pfam" id="PF00707"/>
    </source>
</evidence>
<reference evidence="7" key="1">
    <citation type="submission" date="2020-09" db="EMBL/GenBank/DDBJ databases">
        <title>A novel bacterium of genus Paenibacillus, isolated from South China Sea.</title>
        <authorList>
            <person name="Huang H."/>
            <person name="Mo K."/>
            <person name="Hu Y."/>
        </authorList>
    </citation>
    <scope>NUCLEOTIDE SEQUENCE</scope>
    <source>
        <strain evidence="7">IB182496</strain>
    </source>
</reference>
<dbReference type="InterPro" id="IPR036787">
    <property type="entry name" value="T_IF-3_N_sf"/>
</dbReference>
<dbReference type="Gene3D" id="3.10.20.80">
    <property type="entry name" value="Translation initiation factor 3 (IF-3), N-terminal domain"/>
    <property type="match status" value="1"/>
</dbReference>
<keyword evidence="2 7" id="KW-0396">Initiation factor</keyword>
<dbReference type="InterPro" id="IPR019815">
    <property type="entry name" value="Translation_initiation_fac_3_C"/>
</dbReference>
<sequence length="162" mass="17146">MSIMNEKIRAAEVKLAGLDGEDLGVVSREQALALAREAKADLVCTSLMSSPPPCALVPRGQAKSRAAQEKRQAAAASGKLKYKELRLGTQIGEHDYDTKRRQAAKQLGSGGGVTLVVPLRGKEGPQAKALLERLLGDLREAGRPTSGIQLSGKQAMVQVAPH</sequence>
<dbReference type="InterPro" id="IPR036788">
    <property type="entry name" value="T_IF-3_C_sf"/>
</dbReference>
<dbReference type="PANTHER" id="PTHR10938:SF0">
    <property type="entry name" value="TRANSLATION INITIATION FACTOR IF-3, MITOCHONDRIAL"/>
    <property type="match status" value="1"/>
</dbReference>
<protein>
    <recommendedName>
        <fullName evidence="4">Translation initiation factor IF-3</fullName>
    </recommendedName>
</protein>
<accession>A0A927BS77</accession>
<organism evidence="7 8">
    <name type="scientific">Paenibacillus sabuli</name>
    <dbReference type="NCBI Taxonomy" id="2772509"/>
    <lineage>
        <taxon>Bacteria</taxon>
        <taxon>Bacillati</taxon>
        <taxon>Bacillota</taxon>
        <taxon>Bacilli</taxon>
        <taxon>Bacillales</taxon>
        <taxon>Paenibacillaceae</taxon>
        <taxon>Paenibacillus</taxon>
    </lineage>
</organism>
<dbReference type="Pfam" id="PF05198">
    <property type="entry name" value="IF3_N"/>
    <property type="match status" value="1"/>
</dbReference>
<dbReference type="SUPFAM" id="SSF54364">
    <property type="entry name" value="Translation initiation factor IF3, N-terminal domain"/>
    <property type="match status" value="1"/>
</dbReference>
<feature type="domain" description="Translation initiation factor 3 C-terminal" evidence="5">
    <location>
        <begin position="81"/>
        <end position="161"/>
    </location>
</feature>
<dbReference type="NCBIfam" id="TIGR00168">
    <property type="entry name" value="infC"/>
    <property type="match status" value="1"/>
</dbReference>
<dbReference type="Pfam" id="PF00707">
    <property type="entry name" value="IF3_C"/>
    <property type="match status" value="1"/>
</dbReference>
<name>A0A927BS77_9BACL</name>
<keyword evidence="3" id="KW-0648">Protein biosynthesis</keyword>
<dbReference type="GO" id="GO:0003743">
    <property type="term" value="F:translation initiation factor activity"/>
    <property type="evidence" value="ECO:0007669"/>
    <property type="project" value="UniProtKB-UniRule"/>
</dbReference>
<dbReference type="InterPro" id="IPR019814">
    <property type="entry name" value="Translation_initiation_fac_3_N"/>
</dbReference>
<dbReference type="RefSeq" id="WP_190915794.1">
    <property type="nucleotide sequence ID" value="NZ_JACXIZ010000012.1"/>
</dbReference>
<evidence type="ECO:0000313" key="8">
    <source>
        <dbReference type="Proteomes" id="UP000621560"/>
    </source>
</evidence>
<evidence type="ECO:0000259" key="6">
    <source>
        <dbReference type="Pfam" id="PF05198"/>
    </source>
</evidence>
<dbReference type="PANTHER" id="PTHR10938">
    <property type="entry name" value="TRANSLATION INITIATION FACTOR IF-3"/>
    <property type="match status" value="1"/>
</dbReference>
<dbReference type="Proteomes" id="UP000621560">
    <property type="component" value="Unassembled WGS sequence"/>
</dbReference>
<evidence type="ECO:0000256" key="2">
    <source>
        <dbReference type="ARBA" id="ARBA00022540"/>
    </source>
</evidence>